<sequence>MATNYEFNTASYSVEDVSDRFCAALGLERAKPLAPSPISSASWWASVARMNSNEFKDEGARLGASDAYTSITFEPRKTLAWEQETAGLLRIIETAVGLLSASPDTSGFLEFYDEIIVLEKRKGSGIVVDPRLVDPDDLDDQHVFRSALQRFPVAPIEQF</sequence>
<evidence type="ECO:0000313" key="2">
    <source>
        <dbReference type="Proteomes" id="UP000477750"/>
    </source>
</evidence>
<proteinExistence type="predicted"/>
<dbReference type="EMBL" id="WIAO01000024">
    <property type="protein sequence ID" value="MQM27438.1"/>
    <property type="molecule type" value="Genomic_DNA"/>
</dbReference>
<reference evidence="1 2" key="1">
    <citation type="submission" date="2019-10" db="EMBL/GenBank/DDBJ databases">
        <title>Glycomyces albidus sp. nov., a novel actinomycete isolated from rhizosphere soil of wheat (Triticum aestivum L.).</title>
        <authorList>
            <person name="Qian L."/>
        </authorList>
    </citation>
    <scope>NUCLEOTIDE SEQUENCE [LARGE SCALE GENOMIC DNA]</scope>
    <source>
        <strain evidence="1 2">NEAU-7082</strain>
    </source>
</reference>
<comment type="caution">
    <text evidence="1">The sequence shown here is derived from an EMBL/GenBank/DDBJ whole genome shotgun (WGS) entry which is preliminary data.</text>
</comment>
<evidence type="ECO:0000313" key="1">
    <source>
        <dbReference type="EMBL" id="MQM27438.1"/>
    </source>
</evidence>
<name>A0A6L5GCS8_9ACTN</name>
<organism evidence="1 2">
    <name type="scientific">Glycomyces albidus</name>
    <dbReference type="NCBI Taxonomy" id="2656774"/>
    <lineage>
        <taxon>Bacteria</taxon>
        <taxon>Bacillati</taxon>
        <taxon>Actinomycetota</taxon>
        <taxon>Actinomycetes</taxon>
        <taxon>Glycomycetales</taxon>
        <taxon>Glycomycetaceae</taxon>
        <taxon>Glycomyces</taxon>
    </lineage>
</organism>
<keyword evidence="2" id="KW-1185">Reference proteome</keyword>
<dbReference type="Proteomes" id="UP000477750">
    <property type="component" value="Unassembled WGS sequence"/>
</dbReference>
<dbReference type="AlphaFoldDB" id="A0A6L5GCS8"/>
<accession>A0A6L5GCS8</accession>
<gene>
    <name evidence="1" type="ORF">GFD30_17935</name>
</gene>
<protein>
    <submittedName>
        <fullName evidence="1">Uncharacterized protein</fullName>
    </submittedName>
</protein>
<dbReference type="RefSeq" id="WP_153026576.1">
    <property type="nucleotide sequence ID" value="NZ_WIAO01000024.1"/>
</dbReference>